<comment type="subcellular location">
    <subcellularLocation>
        <location evidence="1">Cell membrane</location>
        <topology evidence="1">Peripheral membrane protein</topology>
    </subcellularLocation>
</comment>
<dbReference type="InterPro" id="IPR001469">
    <property type="entry name" value="ATP_synth_F1_dsu/esu"/>
</dbReference>
<organism evidence="9 10">
    <name type="scientific">Brevibacterium paucivorans</name>
    <dbReference type="NCBI Taxonomy" id="170994"/>
    <lineage>
        <taxon>Bacteria</taxon>
        <taxon>Bacillati</taxon>
        <taxon>Actinomycetota</taxon>
        <taxon>Actinomycetes</taxon>
        <taxon>Micrococcales</taxon>
        <taxon>Brevibacteriaceae</taxon>
        <taxon>Brevibacterium</taxon>
    </lineage>
</organism>
<keyword evidence="3 7" id="KW-0813">Transport</keyword>
<dbReference type="SUPFAM" id="SSF51344">
    <property type="entry name" value="Epsilon subunit of F1F0-ATP synthase N-terminal domain"/>
    <property type="match status" value="1"/>
</dbReference>
<keyword evidence="4 7" id="KW-0406">Ion transport</keyword>
<dbReference type="NCBIfam" id="TIGR01216">
    <property type="entry name" value="ATP_synt_epsi"/>
    <property type="match status" value="1"/>
</dbReference>
<evidence type="ECO:0000256" key="5">
    <source>
        <dbReference type="ARBA" id="ARBA00023136"/>
    </source>
</evidence>
<keyword evidence="5" id="KW-0472">Membrane</keyword>
<evidence type="ECO:0000313" key="10">
    <source>
        <dbReference type="Proteomes" id="UP000235598"/>
    </source>
</evidence>
<evidence type="ECO:0000259" key="8">
    <source>
        <dbReference type="Pfam" id="PF02823"/>
    </source>
</evidence>
<dbReference type="InterPro" id="IPR036771">
    <property type="entry name" value="ATPsynth_dsu/esu_N"/>
</dbReference>
<dbReference type="NCBIfam" id="NF009977">
    <property type="entry name" value="PRK13442.1"/>
    <property type="match status" value="1"/>
</dbReference>
<accession>A0A2N6VPR4</accession>
<comment type="caution">
    <text evidence="9">The sequence shown here is derived from an EMBL/GenBank/DDBJ whole genome shotgun (WGS) entry which is preliminary data.</text>
</comment>
<comment type="similarity">
    <text evidence="2 7">Belongs to the ATPase epsilon chain family.</text>
</comment>
<dbReference type="Gene3D" id="2.60.15.10">
    <property type="entry name" value="F0F1 ATP synthase delta/epsilon subunit, N-terminal"/>
    <property type="match status" value="1"/>
</dbReference>
<dbReference type="InterPro" id="IPR020546">
    <property type="entry name" value="ATP_synth_F1_dsu/esu_N"/>
</dbReference>
<feature type="domain" description="ATP synthase F1 complex delta/epsilon subunit N-terminal" evidence="8">
    <location>
        <begin position="3"/>
        <end position="82"/>
    </location>
</feature>
<dbReference type="OrthoDB" id="9791445at2"/>
<evidence type="ECO:0000313" key="9">
    <source>
        <dbReference type="EMBL" id="PMD06131.1"/>
    </source>
</evidence>
<dbReference type="EMBL" id="PNHK01000001">
    <property type="protein sequence ID" value="PMD06131.1"/>
    <property type="molecule type" value="Genomic_DNA"/>
</dbReference>
<evidence type="ECO:0000256" key="4">
    <source>
        <dbReference type="ARBA" id="ARBA00023065"/>
    </source>
</evidence>
<evidence type="ECO:0000256" key="3">
    <source>
        <dbReference type="ARBA" id="ARBA00022448"/>
    </source>
</evidence>
<dbReference type="RefSeq" id="WP_102237785.1">
    <property type="nucleotide sequence ID" value="NZ_BAAAIM010000007.1"/>
</dbReference>
<evidence type="ECO:0000256" key="6">
    <source>
        <dbReference type="ARBA" id="ARBA00023196"/>
    </source>
</evidence>
<dbReference type="CDD" id="cd12152">
    <property type="entry name" value="F1-ATPase_delta"/>
    <property type="match status" value="1"/>
</dbReference>
<keyword evidence="6 7" id="KW-0139">CF(1)</keyword>
<dbReference type="GO" id="GO:0005886">
    <property type="term" value="C:plasma membrane"/>
    <property type="evidence" value="ECO:0007669"/>
    <property type="project" value="UniProtKB-SubCell"/>
</dbReference>
<comment type="subunit">
    <text evidence="7">F-type ATPases have 2 components, CF(1) - the catalytic core - and CF(0) - the membrane proton channel. CF(1) has five subunits: alpha(3), beta(3), gamma(1), delta(1), epsilon(1). CF(0) has three main subunits: a, b and c.</text>
</comment>
<protein>
    <submittedName>
        <fullName evidence="9">F0F1 ATP synthase subunit epsilon</fullName>
    </submittedName>
</protein>
<dbReference type="Proteomes" id="UP000235598">
    <property type="component" value="Unassembled WGS sequence"/>
</dbReference>
<evidence type="ECO:0000256" key="1">
    <source>
        <dbReference type="ARBA" id="ARBA00004202"/>
    </source>
</evidence>
<dbReference type="AlphaFoldDB" id="A0A2N6VPR4"/>
<reference evidence="9 10" key="1">
    <citation type="submission" date="2017-09" db="EMBL/GenBank/DDBJ databases">
        <title>Bacterial strain isolated from the female urinary microbiota.</title>
        <authorList>
            <person name="Thomas-White K."/>
            <person name="Kumar N."/>
            <person name="Forster S."/>
            <person name="Putonti C."/>
            <person name="Lawley T."/>
            <person name="Wolfe A.J."/>
        </authorList>
    </citation>
    <scope>NUCLEOTIDE SEQUENCE [LARGE SCALE GENOMIC DNA]</scope>
    <source>
        <strain evidence="9 10">UMB1301</strain>
    </source>
</reference>
<sequence length="85" mass="8681">MSLNVTVVAADRSVWSGDAERVVARTVEGEIGILTGHEPVLAIVAGGNVRITPTSGETINVSADGGFLSVADDVVHVVADQAKLV</sequence>
<keyword evidence="7" id="KW-0066">ATP synthesis</keyword>
<dbReference type="GO" id="GO:0045259">
    <property type="term" value="C:proton-transporting ATP synthase complex"/>
    <property type="evidence" value="ECO:0007669"/>
    <property type="project" value="UniProtKB-KW"/>
</dbReference>
<dbReference type="Pfam" id="PF02823">
    <property type="entry name" value="ATP-synt_DE_N"/>
    <property type="match status" value="1"/>
</dbReference>
<dbReference type="GO" id="GO:0046933">
    <property type="term" value="F:proton-transporting ATP synthase activity, rotational mechanism"/>
    <property type="evidence" value="ECO:0007669"/>
    <property type="project" value="InterPro"/>
</dbReference>
<evidence type="ECO:0000256" key="7">
    <source>
        <dbReference type="RuleBase" id="RU003656"/>
    </source>
</evidence>
<name>A0A2N6VPR4_9MICO</name>
<evidence type="ECO:0000256" key="2">
    <source>
        <dbReference type="ARBA" id="ARBA00005712"/>
    </source>
</evidence>
<gene>
    <name evidence="9" type="ORF">CJ199_01685</name>
</gene>
<proteinExistence type="inferred from homology"/>